<dbReference type="Proteomes" id="UP001501353">
    <property type="component" value="Unassembled WGS sequence"/>
</dbReference>
<evidence type="ECO:0000259" key="5">
    <source>
        <dbReference type="Pfam" id="PF05433"/>
    </source>
</evidence>
<name>A0ABP7T3N5_9BURK</name>
<keyword evidence="7" id="KW-1185">Reference proteome</keyword>
<dbReference type="EMBL" id="BAAAZE010000008">
    <property type="protein sequence ID" value="GAA4020587.1"/>
    <property type="molecule type" value="Genomic_DNA"/>
</dbReference>
<comment type="caution">
    <text evidence="6">The sequence shown here is derived from an EMBL/GenBank/DDBJ whole genome shotgun (WGS) entry which is preliminary data.</text>
</comment>
<gene>
    <name evidence="6" type="ORF">GCM10022212_16460</name>
</gene>
<evidence type="ECO:0000256" key="2">
    <source>
        <dbReference type="ARBA" id="ARBA00023136"/>
    </source>
</evidence>
<keyword evidence="4" id="KW-0812">Transmembrane</keyword>
<dbReference type="PANTHER" id="PTHR35603:SF2">
    <property type="entry name" value="OUTER MEMBRANE LIPOPROTEIN"/>
    <property type="match status" value="1"/>
</dbReference>
<evidence type="ECO:0000256" key="1">
    <source>
        <dbReference type="ARBA" id="ARBA00004370"/>
    </source>
</evidence>
<accession>A0ABP7T3N5</accession>
<sequence>METIPTTPSRIHPLAAGAAVSVILVSLLGVAAIAGILPNSHSSDNSNNAPLVQNAGAPVLVQTAAGLQYMQPVTAPIASAYQVDPVQAPVAVKQASTARRTTHTHHTQSQTYAQADTGYRNDVRQPTYQQPAPVANSPIGIATGAVVGGLLGNQVGGGRGRTLATVAGAVGGGYLGNMAGQKYGY</sequence>
<evidence type="ECO:0000313" key="7">
    <source>
        <dbReference type="Proteomes" id="UP001501353"/>
    </source>
</evidence>
<dbReference type="InterPro" id="IPR008816">
    <property type="entry name" value="Gly_zipper_2TM_dom"/>
</dbReference>
<dbReference type="InterPro" id="IPR051407">
    <property type="entry name" value="Bact_OM_lipoprot/Surf_antigen"/>
</dbReference>
<evidence type="ECO:0000256" key="4">
    <source>
        <dbReference type="SAM" id="Phobius"/>
    </source>
</evidence>
<feature type="transmembrane region" description="Helical" evidence="4">
    <location>
        <begin position="14"/>
        <end position="37"/>
    </location>
</feature>
<organism evidence="6 7">
    <name type="scientific">Actimicrobium antarcticum</name>
    <dbReference type="NCBI Taxonomy" id="1051899"/>
    <lineage>
        <taxon>Bacteria</taxon>
        <taxon>Pseudomonadati</taxon>
        <taxon>Pseudomonadota</taxon>
        <taxon>Betaproteobacteria</taxon>
        <taxon>Burkholderiales</taxon>
        <taxon>Oxalobacteraceae</taxon>
        <taxon>Actimicrobium</taxon>
    </lineage>
</organism>
<feature type="region of interest" description="Disordered" evidence="3">
    <location>
        <begin position="97"/>
        <end position="116"/>
    </location>
</feature>
<evidence type="ECO:0000313" key="6">
    <source>
        <dbReference type="EMBL" id="GAA4020587.1"/>
    </source>
</evidence>
<dbReference type="RefSeq" id="WP_344762806.1">
    <property type="nucleotide sequence ID" value="NZ_BAAAZE010000008.1"/>
</dbReference>
<dbReference type="Pfam" id="PF05433">
    <property type="entry name" value="Rick_17kDa_Anti"/>
    <property type="match status" value="1"/>
</dbReference>
<feature type="domain" description="Glycine zipper 2TM" evidence="5">
    <location>
        <begin position="140"/>
        <end position="180"/>
    </location>
</feature>
<dbReference type="PANTHER" id="PTHR35603">
    <property type="match status" value="1"/>
</dbReference>
<comment type="subcellular location">
    <subcellularLocation>
        <location evidence="1">Membrane</location>
    </subcellularLocation>
</comment>
<reference evidence="7" key="1">
    <citation type="journal article" date="2019" name="Int. J. Syst. Evol. Microbiol.">
        <title>The Global Catalogue of Microorganisms (GCM) 10K type strain sequencing project: providing services to taxonomists for standard genome sequencing and annotation.</title>
        <authorList>
            <consortium name="The Broad Institute Genomics Platform"/>
            <consortium name="The Broad Institute Genome Sequencing Center for Infectious Disease"/>
            <person name="Wu L."/>
            <person name="Ma J."/>
        </authorList>
    </citation>
    <scope>NUCLEOTIDE SEQUENCE [LARGE SCALE GENOMIC DNA]</scope>
    <source>
        <strain evidence="7">JCM 16673</strain>
    </source>
</reference>
<keyword evidence="2 4" id="KW-0472">Membrane</keyword>
<proteinExistence type="predicted"/>
<keyword evidence="4" id="KW-1133">Transmembrane helix</keyword>
<protein>
    <recommendedName>
        <fullName evidence="5">Glycine zipper 2TM domain-containing protein</fullName>
    </recommendedName>
</protein>
<evidence type="ECO:0000256" key="3">
    <source>
        <dbReference type="SAM" id="MobiDB-lite"/>
    </source>
</evidence>